<dbReference type="EMBL" id="JALAZD010000001">
    <property type="protein sequence ID" value="MCI0125210.1"/>
    <property type="molecule type" value="Genomic_DNA"/>
</dbReference>
<name>A0AA41QIH0_9HYPH</name>
<dbReference type="AlphaFoldDB" id="A0AA41QIH0"/>
<dbReference type="RefSeq" id="WP_281734521.1">
    <property type="nucleotide sequence ID" value="NZ_JAKETQ010000001.1"/>
</dbReference>
<sequence length="51" mass="5636">MSKLAKGDKVLIEAEVTLVSEDDSHVTIRLPPYGYPVTLPINSVEPRAKTR</sequence>
<reference evidence="1" key="1">
    <citation type="submission" date="2022-03" db="EMBL/GenBank/DDBJ databases">
        <title>The complete genome sequence of a Methyloterrigena soli.</title>
        <authorList>
            <person name="Zi Z."/>
        </authorList>
    </citation>
    <scope>NUCLEOTIDE SEQUENCE</scope>
    <source>
        <strain evidence="1">M48</strain>
    </source>
</reference>
<proteinExistence type="predicted"/>
<dbReference type="Proteomes" id="UP001156140">
    <property type="component" value="Unassembled WGS sequence"/>
</dbReference>
<protein>
    <submittedName>
        <fullName evidence="1">Uncharacterized protein</fullName>
    </submittedName>
</protein>
<evidence type="ECO:0000313" key="1">
    <source>
        <dbReference type="EMBL" id="MCI0125210.1"/>
    </source>
</evidence>
<organism evidence="1 2">
    <name type="scientific">Paradevosia shaoguanensis</name>
    <dbReference type="NCBI Taxonomy" id="1335043"/>
    <lineage>
        <taxon>Bacteria</taxon>
        <taxon>Pseudomonadati</taxon>
        <taxon>Pseudomonadota</taxon>
        <taxon>Alphaproteobacteria</taxon>
        <taxon>Hyphomicrobiales</taxon>
        <taxon>Devosiaceae</taxon>
        <taxon>Paradevosia</taxon>
    </lineage>
</organism>
<gene>
    <name evidence="1" type="ORF">ML536_00065</name>
</gene>
<keyword evidence="2" id="KW-1185">Reference proteome</keyword>
<accession>A0AA41QIH0</accession>
<comment type="caution">
    <text evidence="1">The sequence shown here is derived from an EMBL/GenBank/DDBJ whole genome shotgun (WGS) entry which is preliminary data.</text>
</comment>
<evidence type="ECO:0000313" key="2">
    <source>
        <dbReference type="Proteomes" id="UP001156140"/>
    </source>
</evidence>